<organism evidence="1">
    <name type="scientific">marine sediment metagenome</name>
    <dbReference type="NCBI Taxonomy" id="412755"/>
    <lineage>
        <taxon>unclassified sequences</taxon>
        <taxon>metagenomes</taxon>
        <taxon>ecological metagenomes</taxon>
    </lineage>
</organism>
<sequence length="227" mass="25622">MIAGKFYELLGKFNISLVLLDEGGGGNSLRDEISKTEQTIRGIKQEVTPVLLRSDITDTIGQRILVMYSRSDDTIKELFKKLKGDDELANIAHETLRNRIEKETILFPKKAKEFDVKRGKFIALQDAPRELKVLEDIDFCLHQLVGLGPAKDRAGKPKLTNNGFFTFKATRKDSAMSLVYASLGALIWDKLSEIKEEEEVPMTVVTIQKTAEKPVPSLFKRLAKIKR</sequence>
<proteinExistence type="predicted"/>
<evidence type="ECO:0000313" key="1">
    <source>
        <dbReference type="EMBL" id="GAG79909.1"/>
    </source>
</evidence>
<gene>
    <name evidence="1" type="ORF">S01H4_23695</name>
</gene>
<comment type="caution">
    <text evidence="1">The sequence shown here is derived from an EMBL/GenBank/DDBJ whole genome shotgun (WGS) entry which is preliminary data.</text>
</comment>
<accession>X1AD77</accession>
<reference evidence="1" key="1">
    <citation type="journal article" date="2014" name="Front. Microbiol.">
        <title>High frequency of phylogenetically diverse reductive dehalogenase-homologous genes in deep subseafloor sedimentary metagenomes.</title>
        <authorList>
            <person name="Kawai M."/>
            <person name="Futagami T."/>
            <person name="Toyoda A."/>
            <person name="Takaki Y."/>
            <person name="Nishi S."/>
            <person name="Hori S."/>
            <person name="Arai W."/>
            <person name="Tsubouchi T."/>
            <person name="Morono Y."/>
            <person name="Uchiyama I."/>
            <person name="Ito T."/>
            <person name="Fujiyama A."/>
            <person name="Inagaki F."/>
            <person name="Takami H."/>
        </authorList>
    </citation>
    <scope>NUCLEOTIDE SEQUENCE</scope>
    <source>
        <strain evidence="1">Expedition CK06-06</strain>
    </source>
</reference>
<name>X1AD77_9ZZZZ</name>
<protein>
    <submittedName>
        <fullName evidence="1">Uncharacterized protein</fullName>
    </submittedName>
</protein>
<dbReference type="EMBL" id="BART01011033">
    <property type="protein sequence ID" value="GAG79909.1"/>
    <property type="molecule type" value="Genomic_DNA"/>
</dbReference>
<dbReference type="AlphaFoldDB" id="X1AD77"/>